<dbReference type="PROSITE" id="PS52050">
    <property type="entry name" value="WYL"/>
    <property type="match status" value="1"/>
</dbReference>
<sequence>MAKWDNMLAIVWLLSSKKSMTAQQLSERLEINVRTVYRYIDALCASGVPIIAEAGHDGGYRLPQTFKETPLFFEPNELLSLFHAASFAKGAGYPFEEELTKALEKIRHQLNDEQQHFLERHTSGFDVLFMQQTDSIASSLQQLEQAVAESQSVDILYDKRQGETSDERRIDPYGLYYQGNYWYIIAYCHLREGLRTFRVDRIRRLHLTSLAFERPKSFSLRDYIDRQWTQEPTMNVHIKGKPEIIDYLCRYFSQALQERKDNEAHFNINVEQVNGILPGFLVSFGTRVHVMQPSQLREAMAEVAQKLENYYKTNELS</sequence>
<comment type="caution">
    <text evidence="4">The sequence shown here is derived from an EMBL/GenBank/DDBJ whole genome shotgun (WGS) entry which is preliminary data.</text>
</comment>
<dbReference type="InterPro" id="IPR036390">
    <property type="entry name" value="WH_DNA-bd_sf"/>
</dbReference>
<evidence type="ECO:0000259" key="2">
    <source>
        <dbReference type="Pfam" id="PF13280"/>
    </source>
</evidence>
<dbReference type="PANTHER" id="PTHR34580:SF3">
    <property type="entry name" value="PROTEIN PAFB"/>
    <property type="match status" value="1"/>
</dbReference>
<keyword evidence="5" id="KW-1185">Reference proteome</keyword>
<dbReference type="Pfam" id="PF25583">
    <property type="entry name" value="WCX"/>
    <property type="match status" value="1"/>
</dbReference>
<accession>A0A4R6TWA8</accession>
<feature type="domain" description="Helix-turn-helix type 11" evidence="1">
    <location>
        <begin position="8"/>
        <end position="61"/>
    </location>
</feature>
<name>A0A4R6TWA8_9BACI</name>
<feature type="domain" description="WYL" evidence="2">
    <location>
        <begin position="140"/>
        <end position="206"/>
    </location>
</feature>
<dbReference type="InterPro" id="IPR013196">
    <property type="entry name" value="HTH_11"/>
</dbReference>
<dbReference type="InterPro" id="IPR036388">
    <property type="entry name" value="WH-like_DNA-bd_sf"/>
</dbReference>
<dbReference type="RefSeq" id="WP_133581847.1">
    <property type="nucleotide sequence ID" value="NZ_SNYJ01000020.1"/>
</dbReference>
<gene>
    <name evidence="4" type="ORF">EV213_12046</name>
</gene>
<evidence type="ECO:0000313" key="5">
    <source>
        <dbReference type="Proteomes" id="UP000295632"/>
    </source>
</evidence>
<dbReference type="Proteomes" id="UP000295632">
    <property type="component" value="Unassembled WGS sequence"/>
</dbReference>
<evidence type="ECO:0000259" key="3">
    <source>
        <dbReference type="Pfam" id="PF25583"/>
    </source>
</evidence>
<organism evidence="4 5">
    <name type="scientific">Aureibacillus halotolerans</name>
    <dbReference type="NCBI Taxonomy" id="1508390"/>
    <lineage>
        <taxon>Bacteria</taxon>
        <taxon>Bacillati</taxon>
        <taxon>Bacillota</taxon>
        <taxon>Bacilli</taxon>
        <taxon>Bacillales</taxon>
        <taxon>Bacillaceae</taxon>
        <taxon>Aureibacillus</taxon>
    </lineage>
</organism>
<dbReference type="InterPro" id="IPR051534">
    <property type="entry name" value="CBASS_pafABC_assoc_protein"/>
</dbReference>
<dbReference type="GO" id="GO:0003677">
    <property type="term" value="F:DNA binding"/>
    <property type="evidence" value="ECO:0007669"/>
    <property type="project" value="UniProtKB-KW"/>
</dbReference>
<dbReference type="AlphaFoldDB" id="A0A4R6TWA8"/>
<dbReference type="Pfam" id="PF08279">
    <property type="entry name" value="HTH_11"/>
    <property type="match status" value="1"/>
</dbReference>
<dbReference type="EMBL" id="SNYJ01000020">
    <property type="protein sequence ID" value="TDQ36115.1"/>
    <property type="molecule type" value="Genomic_DNA"/>
</dbReference>
<dbReference type="InterPro" id="IPR026881">
    <property type="entry name" value="WYL_dom"/>
</dbReference>
<dbReference type="InterPro" id="IPR057727">
    <property type="entry name" value="WCX_dom"/>
</dbReference>
<dbReference type="Pfam" id="PF13280">
    <property type="entry name" value="WYL"/>
    <property type="match status" value="1"/>
</dbReference>
<feature type="domain" description="WCX" evidence="3">
    <location>
        <begin position="233"/>
        <end position="307"/>
    </location>
</feature>
<dbReference type="PANTHER" id="PTHR34580">
    <property type="match status" value="1"/>
</dbReference>
<reference evidence="4 5" key="1">
    <citation type="submission" date="2019-03" db="EMBL/GenBank/DDBJ databases">
        <title>Genomic Encyclopedia of Type Strains, Phase IV (KMG-IV): sequencing the most valuable type-strain genomes for metagenomic binning, comparative biology and taxonomic classification.</title>
        <authorList>
            <person name="Goeker M."/>
        </authorList>
    </citation>
    <scope>NUCLEOTIDE SEQUENCE [LARGE SCALE GENOMIC DNA]</scope>
    <source>
        <strain evidence="4 5">DSM 28697</strain>
    </source>
</reference>
<dbReference type="Gene3D" id="1.10.10.10">
    <property type="entry name" value="Winged helix-like DNA-binding domain superfamily/Winged helix DNA-binding domain"/>
    <property type="match status" value="1"/>
</dbReference>
<proteinExistence type="predicted"/>
<evidence type="ECO:0000259" key="1">
    <source>
        <dbReference type="Pfam" id="PF08279"/>
    </source>
</evidence>
<dbReference type="SUPFAM" id="SSF46785">
    <property type="entry name" value="Winged helix' DNA-binding domain"/>
    <property type="match status" value="1"/>
</dbReference>
<keyword evidence="4" id="KW-0238">DNA-binding</keyword>
<protein>
    <submittedName>
        <fullName evidence="4">Putative DNA-binding transcriptional regulator YafY</fullName>
    </submittedName>
</protein>
<dbReference type="OrthoDB" id="9767131at2"/>
<evidence type="ECO:0000313" key="4">
    <source>
        <dbReference type="EMBL" id="TDQ36115.1"/>
    </source>
</evidence>